<sequence>MRFERPGGTGESRPDSPSPVDRTARAGQRMDEAAAAWREAQAARDAYRGDGTGFDLAAPLPALDGGDDTTPWDELAAFRAADANLPPVPAGDAPGYIASAPADRPWLLSAKDSHPAIQYVFAALDGGAGHPTERHEGWLTADQLIRRVTRLEDPAQLDAAARARAVDAYTGRRHGCGPYATRFVGPDVFATAVVRAVGHPKTRGVLDGTYDPSDPARPIKLPISDLLGPDGHRFCEGYAIDPVNGSVADAIRLRRQWVVARAGAPQATTAPTASPIGGFEGGTVSIAFKPTVDGRRNQLATMFVNPRQ</sequence>
<evidence type="ECO:0000313" key="3">
    <source>
        <dbReference type="Proteomes" id="UP000237846"/>
    </source>
</evidence>
<proteinExistence type="predicted"/>
<name>A0A2T0Q0S0_9ACTN</name>
<protein>
    <submittedName>
        <fullName evidence="2">Uncharacterized protein</fullName>
    </submittedName>
</protein>
<organism evidence="2 3">
    <name type="scientific">Allonocardiopsis opalescens</name>
    <dbReference type="NCBI Taxonomy" id="1144618"/>
    <lineage>
        <taxon>Bacteria</taxon>
        <taxon>Bacillati</taxon>
        <taxon>Actinomycetota</taxon>
        <taxon>Actinomycetes</taxon>
        <taxon>Streptosporangiales</taxon>
        <taxon>Allonocardiopsis</taxon>
    </lineage>
</organism>
<feature type="compositionally biased region" description="Basic and acidic residues" evidence="1">
    <location>
        <begin position="22"/>
        <end position="32"/>
    </location>
</feature>
<reference evidence="2 3" key="1">
    <citation type="submission" date="2018-03" db="EMBL/GenBank/DDBJ databases">
        <title>Genomic Encyclopedia of Archaeal and Bacterial Type Strains, Phase II (KMG-II): from individual species to whole genera.</title>
        <authorList>
            <person name="Goeker M."/>
        </authorList>
    </citation>
    <scope>NUCLEOTIDE SEQUENCE [LARGE SCALE GENOMIC DNA]</scope>
    <source>
        <strain evidence="2 3">DSM 45601</strain>
    </source>
</reference>
<comment type="caution">
    <text evidence="2">The sequence shown here is derived from an EMBL/GenBank/DDBJ whole genome shotgun (WGS) entry which is preliminary data.</text>
</comment>
<gene>
    <name evidence="2" type="ORF">CLV72_106310</name>
</gene>
<evidence type="ECO:0000313" key="2">
    <source>
        <dbReference type="EMBL" id="PRX97273.1"/>
    </source>
</evidence>
<evidence type="ECO:0000256" key="1">
    <source>
        <dbReference type="SAM" id="MobiDB-lite"/>
    </source>
</evidence>
<accession>A0A2T0Q0S0</accession>
<feature type="region of interest" description="Disordered" evidence="1">
    <location>
        <begin position="1"/>
        <end position="42"/>
    </location>
</feature>
<dbReference type="AlphaFoldDB" id="A0A2T0Q0S0"/>
<dbReference type="Proteomes" id="UP000237846">
    <property type="component" value="Unassembled WGS sequence"/>
</dbReference>
<dbReference type="EMBL" id="PVZC01000006">
    <property type="protein sequence ID" value="PRX97273.1"/>
    <property type="molecule type" value="Genomic_DNA"/>
</dbReference>
<keyword evidence="3" id="KW-1185">Reference proteome</keyword>